<feature type="non-terminal residue" evidence="1">
    <location>
        <position position="31"/>
    </location>
</feature>
<dbReference type="Proteomes" id="UP000593572">
    <property type="component" value="Unassembled WGS sequence"/>
</dbReference>
<accession>A0A7J8LBW0</accession>
<evidence type="ECO:0000313" key="2">
    <source>
        <dbReference type="Proteomes" id="UP000593572"/>
    </source>
</evidence>
<sequence length="31" mass="3726">MKWLMRKGFLLIILPKLIEFYSQSQVLEQAT</sequence>
<dbReference type="EMBL" id="JABEZX010000002">
    <property type="protein sequence ID" value="MBA0549869.1"/>
    <property type="molecule type" value="Genomic_DNA"/>
</dbReference>
<gene>
    <name evidence="1" type="ORF">Golob_020874</name>
</gene>
<organism evidence="1 2">
    <name type="scientific">Gossypium lobatum</name>
    <dbReference type="NCBI Taxonomy" id="34289"/>
    <lineage>
        <taxon>Eukaryota</taxon>
        <taxon>Viridiplantae</taxon>
        <taxon>Streptophyta</taxon>
        <taxon>Embryophyta</taxon>
        <taxon>Tracheophyta</taxon>
        <taxon>Spermatophyta</taxon>
        <taxon>Magnoliopsida</taxon>
        <taxon>eudicotyledons</taxon>
        <taxon>Gunneridae</taxon>
        <taxon>Pentapetalae</taxon>
        <taxon>rosids</taxon>
        <taxon>malvids</taxon>
        <taxon>Malvales</taxon>
        <taxon>Malvaceae</taxon>
        <taxon>Malvoideae</taxon>
        <taxon>Gossypium</taxon>
    </lineage>
</organism>
<protein>
    <submittedName>
        <fullName evidence="1">Uncharacterized protein</fullName>
    </submittedName>
</protein>
<name>A0A7J8LBW0_9ROSI</name>
<dbReference type="AlphaFoldDB" id="A0A7J8LBW0"/>
<proteinExistence type="predicted"/>
<evidence type="ECO:0000313" key="1">
    <source>
        <dbReference type="EMBL" id="MBA0549869.1"/>
    </source>
</evidence>
<reference evidence="1 2" key="1">
    <citation type="journal article" date="2019" name="Genome Biol. Evol.">
        <title>Insights into the evolution of the New World diploid cottons (Gossypium, subgenus Houzingenia) based on genome sequencing.</title>
        <authorList>
            <person name="Grover C.E."/>
            <person name="Arick M.A. 2nd"/>
            <person name="Thrash A."/>
            <person name="Conover J.L."/>
            <person name="Sanders W.S."/>
            <person name="Peterson D.G."/>
            <person name="Frelichowski J.E."/>
            <person name="Scheffler J.A."/>
            <person name="Scheffler B.E."/>
            <person name="Wendel J.F."/>
        </authorList>
    </citation>
    <scope>NUCLEOTIDE SEQUENCE [LARGE SCALE GENOMIC DNA]</scope>
    <source>
        <strain evidence="1">157</strain>
        <tissue evidence="1">Leaf</tissue>
    </source>
</reference>
<keyword evidence="2" id="KW-1185">Reference proteome</keyword>
<comment type="caution">
    <text evidence="1">The sequence shown here is derived from an EMBL/GenBank/DDBJ whole genome shotgun (WGS) entry which is preliminary data.</text>
</comment>